<evidence type="ECO:0000313" key="1">
    <source>
        <dbReference type="EMBL" id="TLD71124.1"/>
    </source>
</evidence>
<organism evidence="1 2">
    <name type="scientific">Phragmitibacter flavus</name>
    <dbReference type="NCBI Taxonomy" id="2576071"/>
    <lineage>
        <taxon>Bacteria</taxon>
        <taxon>Pseudomonadati</taxon>
        <taxon>Verrucomicrobiota</taxon>
        <taxon>Verrucomicrobiia</taxon>
        <taxon>Verrucomicrobiales</taxon>
        <taxon>Verrucomicrobiaceae</taxon>
        <taxon>Phragmitibacter</taxon>
    </lineage>
</organism>
<dbReference type="Proteomes" id="UP000306196">
    <property type="component" value="Unassembled WGS sequence"/>
</dbReference>
<name>A0A5R8KFN4_9BACT</name>
<keyword evidence="2" id="KW-1185">Reference proteome</keyword>
<evidence type="ECO:0000313" key="2">
    <source>
        <dbReference type="Proteomes" id="UP000306196"/>
    </source>
</evidence>
<sequence length="182" mass="20438">MRCVASQIHHFTPMHSRMAAMGNFRGGELGSSEVVAGVPHAFGIRWCPYSASKNWGRVWDTPNHSLNPARPYPRCHSLLTSSRQIKLQAPTDYSETPGKIELVGILSDAAESKLSFEYSFSMTQAVTSQSSFNENDQKRVVKTMQYHDYESSGAIRMEVGKTYDFYEAGDKVYRLTISKADK</sequence>
<dbReference type="EMBL" id="VAUV01000006">
    <property type="protein sequence ID" value="TLD71124.1"/>
    <property type="molecule type" value="Genomic_DNA"/>
</dbReference>
<dbReference type="RefSeq" id="WP_138085952.1">
    <property type="nucleotide sequence ID" value="NZ_VAUV01000006.1"/>
</dbReference>
<reference evidence="1 2" key="1">
    <citation type="submission" date="2019-05" db="EMBL/GenBank/DDBJ databases">
        <title>Verrucobacter flavum gen. nov., sp. nov. a new member of the family Verrucomicrobiaceae.</title>
        <authorList>
            <person name="Szuroczki S."/>
            <person name="Abbaszade G."/>
            <person name="Szabo A."/>
            <person name="Felfoldi T."/>
            <person name="Schumann P."/>
            <person name="Boka K."/>
            <person name="Keki Z."/>
            <person name="Toumi M."/>
            <person name="Toth E."/>
        </authorList>
    </citation>
    <scope>NUCLEOTIDE SEQUENCE [LARGE SCALE GENOMIC DNA]</scope>
    <source>
        <strain evidence="1 2">MG-N-17</strain>
    </source>
</reference>
<protein>
    <submittedName>
        <fullName evidence="1">Uncharacterized protein</fullName>
    </submittedName>
</protein>
<dbReference type="AlphaFoldDB" id="A0A5R8KFN4"/>
<accession>A0A5R8KFN4</accession>
<gene>
    <name evidence="1" type="ORF">FEM03_09430</name>
</gene>
<comment type="caution">
    <text evidence="1">The sequence shown here is derived from an EMBL/GenBank/DDBJ whole genome shotgun (WGS) entry which is preliminary data.</text>
</comment>
<proteinExistence type="predicted"/>